<reference evidence="7 8" key="1">
    <citation type="submission" date="2023-06" db="EMBL/GenBank/DDBJ databases">
        <title>Roseiconus lacunae JC819 isolated from Gulf of Mannar region, Tamil Nadu.</title>
        <authorList>
            <person name="Pk S."/>
            <person name="Ch S."/>
            <person name="Ch V.R."/>
        </authorList>
    </citation>
    <scope>NUCLEOTIDE SEQUENCE [LARGE SCALE GENOMIC DNA]</scope>
    <source>
        <strain evidence="7 8">JC819</strain>
    </source>
</reference>
<evidence type="ECO:0000256" key="2">
    <source>
        <dbReference type="ARBA" id="ARBA00022475"/>
    </source>
</evidence>
<sequence length="359" mass="38206">MRLPVKAFAKGAIALVVIAGLGFAIKKSFDSLSEQQQRTVDLITQIDRKIESAKIESERQRLRQERQDVIDQQPSFANVHWSTLAAAALVYAVGLIPGGLVLKEASGLLGKPISVRDAVSIQTVGHLGKYVPGKAMVVVIRAGRLRELGASWLIGSTAVFLETIMMMAVGAALAGGLIFFLPVPRWIAWISLLGGMSAAMISAPPILSRLLQKANILKADSSLMDTTVSPTRHLCDGWRFFSLAWCWHVSGWFLIGGSFALVVRSLPGSIQTVSDATLIIASVAAMSLAMVVGFASLLPGGAGVRELTLTIVLAPVAGPAVALMSAIVIRLVFIAVEVSLAGLLGGWRNRPEKRPQLSN</sequence>
<comment type="subcellular location">
    <subcellularLocation>
        <location evidence="1">Cell membrane</location>
        <topology evidence="1">Multi-pass membrane protein</topology>
    </subcellularLocation>
</comment>
<dbReference type="RefSeq" id="WP_289164313.1">
    <property type="nucleotide sequence ID" value="NZ_JASZZN010000009.1"/>
</dbReference>
<evidence type="ECO:0000256" key="6">
    <source>
        <dbReference type="SAM" id="Phobius"/>
    </source>
</evidence>
<feature type="transmembrane region" description="Helical" evidence="6">
    <location>
        <begin position="240"/>
        <end position="264"/>
    </location>
</feature>
<keyword evidence="3 6" id="KW-0812">Transmembrane</keyword>
<gene>
    <name evidence="7" type="ORF">QTN89_14600</name>
</gene>
<dbReference type="EMBL" id="JASZZN010000009">
    <property type="protein sequence ID" value="MDM4016673.1"/>
    <property type="molecule type" value="Genomic_DNA"/>
</dbReference>
<dbReference type="Proteomes" id="UP001239462">
    <property type="component" value="Unassembled WGS sequence"/>
</dbReference>
<evidence type="ECO:0000313" key="7">
    <source>
        <dbReference type="EMBL" id="MDM4016673.1"/>
    </source>
</evidence>
<evidence type="ECO:0000313" key="8">
    <source>
        <dbReference type="Proteomes" id="UP001239462"/>
    </source>
</evidence>
<name>A0ABT7PK10_9BACT</name>
<feature type="transmembrane region" description="Helical" evidence="6">
    <location>
        <begin position="150"/>
        <end position="180"/>
    </location>
</feature>
<evidence type="ECO:0000256" key="5">
    <source>
        <dbReference type="ARBA" id="ARBA00023136"/>
    </source>
</evidence>
<evidence type="ECO:0000256" key="4">
    <source>
        <dbReference type="ARBA" id="ARBA00022989"/>
    </source>
</evidence>
<feature type="transmembrane region" description="Helical" evidence="6">
    <location>
        <begin position="186"/>
        <end position="207"/>
    </location>
</feature>
<dbReference type="Pfam" id="PF03706">
    <property type="entry name" value="LPG_synthase_TM"/>
    <property type="match status" value="1"/>
</dbReference>
<evidence type="ECO:0000256" key="1">
    <source>
        <dbReference type="ARBA" id="ARBA00004651"/>
    </source>
</evidence>
<keyword evidence="5 6" id="KW-0472">Membrane</keyword>
<protein>
    <submittedName>
        <fullName evidence="7">Lysylphosphatidylglycerol synthase domain-containing protein</fullName>
    </submittedName>
</protein>
<keyword evidence="8" id="KW-1185">Reference proteome</keyword>
<feature type="transmembrane region" description="Helical" evidence="6">
    <location>
        <begin position="276"/>
        <end position="298"/>
    </location>
</feature>
<keyword evidence="2" id="KW-1003">Cell membrane</keyword>
<organism evidence="7 8">
    <name type="scientific">Roseiconus lacunae</name>
    <dbReference type="NCBI Taxonomy" id="2605694"/>
    <lineage>
        <taxon>Bacteria</taxon>
        <taxon>Pseudomonadati</taxon>
        <taxon>Planctomycetota</taxon>
        <taxon>Planctomycetia</taxon>
        <taxon>Pirellulales</taxon>
        <taxon>Pirellulaceae</taxon>
        <taxon>Roseiconus</taxon>
    </lineage>
</organism>
<comment type="caution">
    <text evidence="7">The sequence shown here is derived from an EMBL/GenBank/DDBJ whole genome shotgun (WGS) entry which is preliminary data.</text>
</comment>
<accession>A0ABT7PK10</accession>
<keyword evidence="4 6" id="KW-1133">Transmembrane helix</keyword>
<proteinExistence type="predicted"/>
<feature type="transmembrane region" description="Helical" evidence="6">
    <location>
        <begin position="310"/>
        <end position="336"/>
    </location>
</feature>
<dbReference type="InterPro" id="IPR022791">
    <property type="entry name" value="L-PG_synthase/AglD"/>
</dbReference>
<evidence type="ECO:0000256" key="3">
    <source>
        <dbReference type="ARBA" id="ARBA00022692"/>
    </source>
</evidence>
<feature type="transmembrane region" description="Helical" evidence="6">
    <location>
        <begin position="81"/>
        <end position="102"/>
    </location>
</feature>
<feature type="transmembrane region" description="Helical" evidence="6">
    <location>
        <begin position="7"/>
        <end position="25"/>
    </location>
</feature>